<keyword evidence="1" id="KW-0812">Transmembrane</keyword>
<organism evidence="2 3">
    <name type="scientific">Meloidogyne enterolobii</name>
    <name type="common">Root-knot nematode worm</name>
    <name type="synonym">Meloidogyne mayaguensis</name>
    <dbReference type="NCBI Taxonomy" id="390850"/>
    <lineage>
        <taxon>Eukaryota</taxon>
        <taxon>Metazoa</taxon>
        <taxon>Ecdysozoa</taxon>
        <taxon>Nematoda</taxon>
        <taxon>Chromadorea</taxon>
        <taxon>Rhabditida</taxon>
        <taxon>Tylenchina</taxon>
        <taxon>Tylenchomorpha</taxon>
        <taxon>Tylenchoidea</taxon>
        <taxon>Meloidogynidae</taxon>
        <taxon>Meloidogyninae</taxon>
        <taxon>Meloidogyne</taxon>
    </lineage>
</organism>
<dbReference type="InterPro" id="IPR010558">
    <property type="entry name" value="Ly-6-related"/>
</dbReference>
<dbReference type="AlphaFoldDB" id="A0A6V7WAT8"/>
<reference evidence="2 3" key="1">
    <citation type="submission" date="2020-08" db="EMBL/GenBank/DDBJ databases">
        <authorList>
            <person name="Koutsovoulos G."/>
            <person name="Danchin GJ E."/>
        </authorList>
    </citation>
    <scope>NUCLEOTIDE SEQUENCE [LARGE SCALE GENOMIC DNA]</scope>
</reference>
<proteinExistence type="predicted"/>
<dbReference type="OrthoDB" id="5854121at2759"/>
<feature type="transmembrane region" description="Helical" evidence="1">
    <location>
        <begin position="229"/>
        <end position="248"/>
    </location>
</feature>
<comment type="caution">
    <text evidence="2">The sequence shown here is derived from an EMBL/GenBank/DDBJ whole genome shotgun (WGS) entry which is preliminary data.</text>
</comment>
<dbReference type="PANTHER" id="PTHR34722">
    <property type="entry name" value="HOMOLOG OF ODR-2 (TWO)-RELATED"/>
    <property type="match status" value="1"/>
</dbReference>
<dbReference type="PANTHER" id="PTHR34722:SF4">
    <property type="entry name" value="HOMOLOG OF ODR-2 (TWO)-RELATED"/>
    <property type="match status" value="1"/>
</dbReference>
<dbReference type="Pfam" id="PF06579">
    <property type="entry name" value="Ly-6_related"/>
    <property type="match status" value="1"/>
</dbReference>
<gene>
    <name evidence="2" type="ORF">MENT_LOCUS36672</name>
</gene>
<dbReference type="GO" id="GO:0030424">
    <property type="term" value="C:axon"/>
    <property type="evidence" value="ECO:0007669"/>
    <property type="project" value="TreeGrafter"/>
</dbReference>
<evidence type="ECO:0000313" key="2">
    <source>
        <dbReference type="EMBL" id="CAD2184326.1"/>
    </source>
</evidence>
<dbReference type="EMBL" id="CAJEWN010000497">
    <property type="protein sequence ID" value="CAD2184326.1"/>
    <property type="molecule type" value="Genomic_DNA"/>
</dbReference>
<evidence type="ECO:0000313" key="3">
    <source>
        <dbReference type="Proteomes" id="UP000580250"/>
    </source>
</evidence>
<evidence type="ECO:0000256" key="1">
    <source>
        <dbReference type="SAM" id="Phobius"/>
    </source>
</evidence>
<dbReference type="GO" id="GO:1990834">
    <property type="term" value="P:response to odorant"/>
    <property type="evidence" value="ECO:0007669"/>
    <property type="project" value="TreeGrafter"/>
</dbReference>
<dbReference type="GO" id="GO:0042048">
    <property type="term" value="P:olfactory behavior"/>
    <property type="evidence" value="ECO:0007669"/>
    <property type="project" value="TreeGrafter"/>
</dbReference>
<sequence length="249" mass="28621">MRKSQLHLYTLLKSTNKTTKISKLKQQLKQQQINILFYTFFWLLIENNIILVGARRGSSSSQSRALSDFNMGNNGIDSFSEQRYCFSCMSKEFEAHWSYLSQIYYRPMNFTDDCHAITSGTEPIGRTPCTHSICVTVIEPRMLAGQYIGNNVIRGCFSSVFKYGELSTENLVDTSCSTFPMRALLPRHMALKSSNRTVELCRCIGNLCNDYPRSPQTNTAKTSTKNWPFINRIIFTMFLLILFIQNNVF</sequence>
<name>A0A6V7WAT8_MELEN</name>
<accession>A0A6V7WAT8</accession>
<keyword evidence="1" id="KW-1133">Transmembrane helix</keyword>
<dbReference type="GO" id="GO:0043025">
    <property type="term" value="C:neuronal cell body"/>
    <property type="evidence" value="ECO:0007669"/>
    <property type="project" value="TreeGrafter"/>
</dbReference>
<keyword evidence="1" id="KW-0472">Membrane</keyword>
<dbReference type="Proteomes" id="UP000580250">
    <property type="component" value="Unassembled WGS sequence"/>
</dbReference>
<protein>
    <submittedName>
        <fullName evidence="2">Uncharacterized protein</fullName>
    </submittedName>
</protein>